<organism evidence="1 2">
    <name type="scientific">Candidatus Methanogaster sp</name>
    <dbReference type="NCBI Taxonomy" id="3386292"/>
    <lineage>
        <taxon>Archaea</taxon>
        <taxon>Methanobacteriati</taxon>
        <taxon>Methanobacteriota</taxon>
        <taxon>Stenosarchaea group</taxon>
        <taxon>Methanomicrobia</taxon>
        <taxon>Methanosarcinales</taxon>
        <taxon>ANME-2 cluster</taxon>
        <taxon>Candidatus Methanogasteraceae</taxon>
        <taxon>Candidatus Methanogaster</taxon>
    </lineage>
</organism>
<dbReference type="Proteomes" id="UP000248329">
    <property type="component" value="Unassembled WGS sequence"/>
</dbReference>
<evidence type="ECO:0000313" key="2">
    <source>
        <dbReference type="Proteomes" id="UP000248329"/>
    </source>
</evidence>
<accession>A0AC61L391</accession>
<reference evidence="1" key="1">
    <citation type="submission" date="2018-01" db="EMBL/GenBank/DDBJ databases">
        <authorList>
            <person name="Krukenberg V."/>
        </authorList>
    </citation>
    <scope>NUCLEOTIDE SEQUENCE</scope>
    <source>
        <strain evidence="1">E20ANME2</strain>
    </source>
</reference>
<comment type="caution">
    <text evidence="1">The sequence shown here is derived from an EMBL/GenBank/DDBJ whole genome shotgun (WGS) entry which is preliminary data.</text>
</comment>
<gene>
    <name evidence="1" type="ORF">C4B59_08040</name>
</gene>
<protein>
    <submittedName>
        <fullName evidence="1">Uncharacterized protein</fullName>
    </submittedName>
</protein>
<name>A0AC61L391_9EURY</name>
<dbReference type="EMBL" id="PQXF01000012">
    <property type="protein sequence ID" value="PXF60763.1"/>
    <property type="molecule type" value="Genomic_DNA"/>
</dbReference>
<sequence>MIPPSIEREHILEAVQKIDSEGVPSHRGLKRFFLEFEGKPYPPKYTISLANKFANGEELDSSRFSGGQETNNFLRRLGFDIVEVSLSKGKSIPPKKKLPDKVSQKGHRGERCPDCKVTVKRMLEKIYGSVESDYKVEVRTGVEEYVDTPFYQKLKKIFSELQKYRGHEDFARKSTLHPCDFFVPDAGFIVEFDETQHFTIPRKISFQNYPHNLELGFSPAKWIALCDKHDSKDNDPSDRDEQRAWYDTLRDFLPEIKLDFQRNAN</sequence>
<evidence type="ECO:0000313" key="1">
    <source>
        <dbReference type="EMBL" id="PXF60763.1"/>
    </source>
</evidence>
<proteinExistence type="predicted"/>